<dbReference type="STRING" id="599839.J4I3I1"/>
<dbReference type="Pfam" id="PF01679">
    <property type="entry name" value="Pmp3"/>
    <property type="match status" value="1"/>
</dbReference>
<keyword evidence="9" id="KW-1185">Reference proteome</keyword>
<dbReference type="GO" id="GO:0016020">
    <property type="term" value="C:membrane"/>
    <property type="evidence" value="ECO:0007669"/>
    <property type="project" value="UniProtKB-SubCell"/>
</dbReference>
<accession>J4I3I1</accession>
<feature type="transmembrane region" description="Helical" evidence="7">
    <location>
        <begin position="63"/>
        <end position="85"/>
    </location>
</feature>
<dbReference type="PANTHER" id="PTHR21659">
    <property type="entry name" value="HYDROPHOBIC PROTEIN RCI2 LOW TEMPERATURE AND SALT RESPONSIVE PROTEIN LTI6 -RELATED"/>
    <property type="match status" value="1"/>
</dbReference>
<dbReference type="PANTHER" id="PTHR21659:SF112">
    <property type="entry name" value="PROTEIN SNA2-RELATED"/>
    <property type="match status" value="1"/>
</dbReference>
<dbReference type="OrthoDB" id="2802411at2759"/>
<evidence type="ECO:0000256" key="5">
    <source>
        <dbReference type="ARBA" id="ARBA00023136"/>
    </source>
</evidence>
<dbReference type="PROSITE" id="PS01309">
    <property type="entry name" value="UPF0057"/>
    <property type="match status" value="1"/>
</dbReference>
<keyword evidence="3 7" id="KW-0812">Transmembrane</keyword>
<comment type="similarity">
    <text evidence="2">Belongs to the UPF0057 (PMP3) family.</text>
</comment>
<comment type="subcellular location">
    <subcellularLocation>
        <location evidence="1">Membrane</location>
    </subcellularLocation>
</comment>
<evidence type="ECO:0000313" key="8">
    <source>
        <dbReference type="EMBL" id="CCM06627.1"/>
    </source>
</evidence>
<gene>
    <name evidence="8" type="ORF">FIBRA_08907</name>
</gene>
<sequence>MTTKQAYGATDSAPVAPTSTVTGPNAPVHRRAVSSPSDVILYFLAIFIPPLAVFFKRGFAADFWINICLWILGWIPGILHAWYVYSLSSMWRHLDLRYRKVGNLPERGRDVIGMDHHFLSVPTVQ</sequence>
<dbReference type="InParanoid" id="J4I3I1"/>
<evidence type="ECO:0000256" key="7">
    <source>
        <dbReference type="SAM" id="Phobius"/>
    </source>
</evidence>
<protein>
    <submittedName>
        <fullName evidence="8">Uncharacterized protein</fullName>
    </submittedName>
</protein>
<dbReference type="Proteomes" id="UP000006352">
    <property type="component" value="Unassembled WGS sequence"/>
</dbReference>
<dbReference type="EMBL" id="HE797421">
    <property type="protein sequence ID" value="CCM06627.1"/>
    <property type="molecule type" value="Genomic_DNA"/>
</dbReference>
<dbReference type="GeneID" id="24101527"/>
<dbReference type="HOGENOM" id="CLU_1992679_0_0_1"/>
<dbReference type="RefSeq" id="XP_012185910.1">
    <property type="nucleotide sequence ID" value="XM_012330520.1"/>
</dbReference>
<evidence type="ECO:0000256" key="2">
    <source>
        <dbReference type="ARBA" id="ARBA00009530"/>
    </source>
</evidence>
<keyword evidence="5 7" id="KW-0472">Membrane</keyword>
<organism evidence="8 9">
    <name type="scientific">Fibroporia radiculosa</name>
    <dbReference type="NCBI Taxonomy" id="599839"/>
    <lineage>
        <taxon>Eukaryota</taxon>
        <taxon>Fungi</taxon>
        <taxon>Dikarya</taxon>
        <taxon>Basidiomycota</taxon>
        <taxon>Agaricomycotina</taxon>
        <taxon>Agaricomycetes</taxon>
        <taxon>Polyporales</taxon>
        <taxon>Fibroporiaceae</taxon>
        <taxon>Fibroporia</taxon>
    </lineage>
</organism>
<evidence type="ECO:0000313" key="9">
    <source>
        <dbReference type="Proteomes" id="UP000006352"/>
    </source>
</evidence>
<evidence type="ECO:0000256" key="6">
    <source>
        <dbReference type="SAM" id="MobiDB-lite"/>
    </source>
</evidence>
<evidence type="ECO:0000256" key="1">
    <source>
        <dbReference type="ARBA" id="ARBA00004370"/>
    </source>
</evidence>
<feature type="transmembrane region" description="Helical" evidence="7">
    <location>
        <begin position="39"/>
        <end position="57"/>
    </location>
</feature>
<dbReference type="InterPro" id="IPR000612">
    <property type="entry name" value="PMP3"/>
</dbReference>
<keyword evidence="4 7" id="KW-1133">Transmembrane helix</keyword>
<reference evidence="8 9" key="1">
    <citation type="journal article" date="2012" name="Appl. Environ. Microbiol.">
        <title>Short-read sequencing for genomic analysis of the brown rot fungus Fibroporia radiculosa.</title>
        <authorList>
            <person name="Tang J.D."/>
            <person name="Perkins A.D."/>
            <person name="Sonstegard T.S."/>
            <person name="Schroeder S.G."/>
            <person name="Burgess S.C."/>
            <person name="Diehl S.V."/>
        </authorList>
    </citation>
    <scope>NUCLEOTIDE SEQUENCE [LARGE SCALE GENOMIC DNA]</scope>
    <source>
        <strain evidence="8 9">TFFH 294</strain>
    </source>
</reference>
<dbReference type="AlphaFoldDB" id="J4I3I1"/>
<evidence type="ECO:0000256" key="3">
    <source>
        <dbReference type="ARBA" id="ARBA00022692"/>
    </source>
</evidence>
<evidence type="ECO:0000256" key="4">
    <source>
        <dbReference type="ARBA" id="ARBA00022989"/>
    </source>
</evidence>
<feature type="region of interest" description="Disordered" evidence="6">
    <location>
        <begin position="1"/>
        <end position="23"/>
    </location>
</feature>
<name>J4I3I1_9APHY</name>
<proteinExistence type="inferred from homology"/>